<protein>
    <recommendedName>
        <fullName evidence="1">Spermatogenesis-associated protein 20-like TRX domain-containing protein</fullName>
    </recommendedName>
</protein>
<organism evidence="2 3">
    <name type="scientific">Legionella jamestowniensis</name>
    <dbReference type="NCBI Taxonomy" id="455"/>
    <lineage>
        <taxon>Bacteria</taxon>
        <taxon>Pseudomonadati</taxon>
        <taxon>Pseudomonadota</taxon>
        <taxon>Gammaproteobacteria</taxon>
        <taxon>Legionellales</taxon>
        <taxon>Legionellaceae</taxon>
        <taxon>Legionella</taxon>
    </lineage>
</organism>
<comment type="caution">
    <text evidence="2">The sequence shown here is derived from an EMBL/GenBank/DDBJ whole genome shotgun (WGS) entry which is preliminary data.</text>
</comment>
<dbReference type="SUPFAM" id="SSF48208">
    <property type="entry name" value="Six-hairpin glycosidases"/>
    <property type="match status" value="1"/>
</dbReference>
<sequence length="678" mass="77506">MALSANHLLQEPSPYLQQHAYNPVEWYPWGEKAIKKAQRENKPILLSIGYAACHWCHVMAHESFEDQETATLMNQLFVNIKVDKEERPDLDKIYQTSHYYLSQQSGGWPLTIFLTPDLIPFFSGTYFPPIERYQMPSFKTVLKVIANLYHTQQEDIKKQSMELKRILQQQNKTFSLSLNNQPLRFALEQLEQNYDRQYGGFGDAPKFPQASKLEFLLRNNAAFVLPTLKNIVSGGIYDQLDGGFYRYAVDRKWRIPHFEKMLYDNGQLLSIYSFAIKTYDDPTFKAIVKKTADWVIMAMQAPEGGYYASLDADSDGEEGKFYRWDKKEVQSLLTQDEYAVISLHYGLNNAPNFENHWHFYVNESPQAISKLLKIPLSKVNALIDSATNKLLLARNKRVHPFRDEKVLVSWNALMIKGMLLAGHCLNEEKYIISAQKTLHFIQTTLWNNRQLFASYKNGKAYLSAYLDDYAFLLDALLTSLEIAWNTEHLLFAIELAETVLTDFPDEIAGGFFFTAEQHEKLLYRPKTMTDDAIPAGNGILVRALLTLGHLLGEKRYINAAEQTLKAAWNLLIRYPAEHCSLLLGLNDYLNPPEIIVIRGKNEAIKTWQGIVQDIHNHTYAIPKNAGKLPEGLALKEVKGECCAYVCCGQQCTEVIQDITTLKQFTNLSSSPNPGKAHS</sequence>
<keyword evidence="3" id="KW-1185">Reference proteome</keyword>
<dbReference type="EMBL" id="LYOZ01000006">
    <property type="protein sequence ID" value="OCH98822.1"/>
    <property type="molecule type" value="Genomic_DNA"/>
</dbReference>
<dbReference type="PIRSF" id="PIRSF006402">
    <property type="entry name" value="UCP006402_thioredoxin"/>
    <property type="match status" value="1"/>
</dbReference>
<dbReference type="RefSeq" id="WP_065620554.1">
    <property type="nucleotide sequence ID" value="NZ_LYOZ01000006.1"/>
</dbReference>
<gene>
    <name evidence="2" type="ORF">A8135_11005</name>
</gene>
<evidence type="ECO:0000313" key="2">
    <source>
        <dbReference type="EMBL" id="OCH98822.1"/>
    </source>
</evidence>
<feature type="domain" description="Spermatogenesis-associated protein 20-like TRX" evidence="1">
    <location>
        <begin position="6"/>
        <end position="167"/>
    </location>
</feature>
<dbReference type="InterPro" id="IPR024705">
    <property type="entry name" value="Ssp411"/>
</dbReference>
<evidence type="ECO:0000259" key="1">
    <source>
        <dbReference type="Pfam" id="PF03190"/>
    </source>
</evidence>
<proteinExistence type="predicted"/>
<name>A0ABX2XW02_9GAMM</name>
<accession>A0ABX2XW02</accession>
<reference evidence="2 3" key="1">
    <citation type="submission" date="2016-05" db="EMBL/GenBank/DDBJ databases">
        <authorList>
            <person name="Prochazka B."/>
            <person name="Indra A."/>
            <person name="Hasenberger P."/>
            <person name="Blaschitz M."/>
            <person name="Wagner L."/>
            <person name="Wewalka G."/>
            <person name="Sorschag S."/>
            <person name="Schmid D."/>
            <person name="Ruppitsch W."/>
        </authorList>
    </citation>
    <scope>NUCLEOTIDE SEQUENCE [LARGE SCALE GENOMIC DNA]</scope>
    <source>
        <strain evidence="2 3">974010_12</strain>
    </source>
</reference>
<dbReference type="Gene3D" id="1.50.10.10">
    <property type="match status" value="1"/>
</dbReference>
<dbReference type="InterPro" id="IPR036249">
    <property type="entry name" value="Thioredoxin-like_sf"/>
</dbReference>
<evidence type="ECO:0000313" key="3">
    <source>
        <dbReference type="Proteomes" id="UP000093336"/>
    </source>
</evidence>
<dbReference type="InterPro" id="IPR008928">
    <property type="entry name" value="6-hairpin_glycosidase_sf"/>
</dbReference>
<dbReference type="CDD" id="cd02955">
    <property type="entry name" value="SSP411"/>
    <property type="match status" value="1"/>
</dbReference>
<dbReference type="Proteomes" id="UP000093336">
    <property type="component" value="Unassembled WGS sequence"/>
</dbReference>
<dbReference type="SUPFAM" id="SSF52833">
    <property type="entry name" value="Thioredoxin-like"/>
    <property type="match status" value="1"/>
</dbReference>
<dbReference type="PANTHER" id="PTHR42899">
    <property type="entry name" value="SPERMATOGENESIS-ASSOCIATED PROTEIN 20"/>
    <property type="match status" value="1"/>
</dbReference>
<dbReference type="Gene3D" id="3.40.30.10">
    <property type="entry name" value="Glutaredoxin"/>
    <property type="match status" value="1"/>
</dbReference>
<dbReference type="InterPro" id="IPR004879">
    <property type="entry name" value="Ssp411-like_TRX"/>
</dbReference>
<dbReference type="InterPro" id="IPR012341">
    <property type="entry name" value="6hp_glycosidase-like_sf"/>
</dbReference>
<dbReference type="PANTHER" id="PTHR42899:SF1">
    <property type="entry name" value="SPERMATOGENESIS-ASSOCIATED PROTEIN 20"/>
    <property type="match status" value="1"/>
</dbReference>
<dbReference type="Pfam" id="PF03190">
    <property type="entry name" value="Thioredox_DsbH"/>
    <property type="match status" value="1"/>
</dbReference>